<organism evidence="2 3">
    <name type="scientific">Saccharothrix ecbatanensis</name>
    <dbReference type="NCBI Taxonomy" id="1105145"/>
    <lineage>
        <taxon>Bacteria</taxon>
        <taxon>Bacillati</taxon>
        <taxon>Actinomycetota</taxon>
        <taxon>Actinomycetes</taxon>
        <taxon>Pseudonocardiales</taxon>
        <taxon>Pseudonocardiaceae</taxon>
        <taxon>Saccharothrix</taxon>
    </lineage>
</organism>
<sequence>MVRSTPKAMALGALIKAGREAVEPPLSQRALERQVGLGVGAMSRIESGERPPDVELTAALLGALGVTGPDRERALALAREEPDDASLAWLAVDLPGQRQQLHALLKIEQLAGAIVDISPLVVPGLLQVGGYARSIMRRGGVPDDEIETRVAIRMGRRDVLTRSAPVQFTAAIGAGVFRQRFGGPAVMREQLEHLLKMAQLPNVELRAVPTDDEWNPALAGAFSLITISAAKSVVHLENQTSGLFLEQPEEIAAFDRAATEALNVAMSADQTSALIDDALRQID</sequence>
<accession>A0A7W9HDV5</accession>
<dbReference type="Gene3D" id="1.10.260.40">
    <property type="entry name" value="lambda repressor-like DNA-binding domains"/>
    <property type="match status" value="1"/>
</dbReference>
<dbReference type="AlphaFoldDB" id="A0A7W9HDV5"/>
<dbReference type="RefSeq" id="WP_184914818.1">
    <property type="nucleotide sequence ID" value="NZ_JACHMO010000001.1"/>
</dbReference>
<feature type="domain" description="HTH cro/C1-type" evidence="1">
    <location>
        <begin position="26"/>
        <end position="71"/>
    </location>
</feature>
<dbReference type="Pfam" id="PF19054">
    <property type="entry name" value="DUF5753"/>
    <property type="match status" value="1"/>
</dbReference>
<comment type="caution">
    <text evidence="2">The sequence shown here is derived from an EMBL/GenBank/DDBJ whole genome shotgun (WGS) entry which is preliminary data.</text>
</comment>
<protein>
    <submittedName>
        <fullName evidence="2">Transcriptional regulator with XRE-family HTH domain</fullName>
    </submittedName>
</protein>
<evidence type="ECO:0000313" key="2">
    <source>
        <dbReference type="EMBL" id="MBB5800400.1"/>
    </source>
</evidence>
<dbReference type="SMART" id="SM00530">
    <property type="entry name" value="HTH_XRE"/>
    <property type="match status" value="1"/>
</dbReference>
<dbReference type="InterPro" id="IPR010982">
    <property type="entry name" value="Lambda_DNA-bd_dom_sf"/>
</dbReference>
<dbReference type="InterPro" id="IPR001387">
    <property type="entry name" value="Cro/C1-type_HTH"/>
</dbReference>
<evidence type="ECO:0000259" key="1">
    <source>
        <dbReference type="PROSITE" id="PS50943"/>
    </source>
</evidence>
<dbReference type="PROSITE" id="PS50943">
    <property type="entry name" value="HTH_CROC1"/>
    <property type="match status" value="1"/>
</dbReference>
<dbReference type="GO" id="GO:0003677">
    <property type="term" value="F:DNA binding"/>
    <property type="evidence" value="ECO:0007669"/>
    <property type="project" value="InterPro"/>
</dbReference>
<dbReference type="EMBL" id="JACHMO010000001">
    <property type="protein sequence ID" value="MBB5800400.1"/>
    <property type="molecule type" value="Genomic_DNA"/>
</dbReference>
<dbReference type="CDD" id="cd00093">
    <property type="entry name" value="HTH_XRE"/>
    <property type="match status" value="1"/>
</dbReference>
<evidence type="ECO:0000313" key="3">
    <source>
        <dbReference type="Proteomes" id="UP000552097"/>
    </source>
</evidence>
<dbReference type="InterPro" id="IPR043917">
    <property type="entry name" value="DUF5753"/>
</dbReference>
<name>A0A7W9HDV5_9PSEU</name>
<dbReference type="Pfam" id="PF13560">
    <property type="entry name" value="HTH_31"/>
    <property type="match status" value="1"/>
</dbReference>
<dbReference type="Proteomes" id="UP000552097">
    <property type="component" value="Unassembled WGS sequence"/>
</dbReference>
<keyword evidence="3" id="KW-1185">Reference proteome</keyword>
<dbReference type="SUPFAM" id="SSF47413">
    <property type="entry name" value="lambda repressor-like DNA-binding domains"/>
    <property type="match status" value="1"/>
</dbReference>
<reference evidence="2 3" key="1">
    <citation type="submission" date="2020-08" db="EMBL/GenBank/DDBJ databases">
        <title>Sequencing the genomes of 1000 actinobacteria strains.</title>
        <authorList>
            <person name="Klenk H.-P."/>
        </authorList>
    </citation>
    <scope>NUCLEOTIDE SEQUENCE [LARGE SCALE GENOMIC DNA]</scope>
    <source>
        <strain evidence="2 3">DSM 45486</strain>
    </source>
</reference>
<proteinExistence type="predicted"/>
<gene>
    <name evidence="2" type="ORF">F4560_000168</name>
</gene>